<dbReference type="EMBL" id="BARU01006179">
    <property type="protein sequence ID" value="GAH45783.1"/>
    <property type="molecule type" value="Genomic_DNA"/>
</dbReference>
<evidence type="ECO:0000259" key="1">
    <source>
        <dbReference type="Pfam" id="PF13229"/>
    </source>
</evidence>
<dbReference type="InterPro" id="IPR006626">
    <property type="entry name" value="PbH1"/>
</dbReference>
<dbReference type="InterPro" id="IPR012334">
    <property type="entry name" value="Pectin_lyas_fold"/>
</dbReference>
<dbReference type="InterPro" id="IPR039448">
    <property type="entry name" value="Beta_helix"/>
</dbReference>
<dbReference type="AlphaFoldDB" id="X1HKD4"/>
<evidence type="ECO:0000313" key="2">
    <source>
        <dbReference type="EMBL" id="GAH45783.1"/>
    </source>
</evidence>
<proteinExistence type="predicted"/>
<name>X1HKD4_9ZZZZ</name>
<comment type="caution">
    <text evidence="2">The sequence shown here is derived from an EMBL/GenBank/DDBJ whole genome shotgun (WGS) entry which is preliminary data.</text>
</comment>
<dbReference type="Gene3D" id="2.160.20.10">
    <property type="entry name" value="Single-stranded right-handed beta-helix, Pectin lyase-like"/>
    <property type="match status" value="1"/>
</dbReference>
<dbReference type="SUPFAM" id="SSF51126">
    <property type="entry name" value="Pectin lyase-like"/>
    <property type="match status" value="1"/>
</dbReference>
<gene>
    <name evidence="2" type="ORF">S03H2_12127</name>
</gene>
<dbReference type="Pfam" id="PF13229">
    <property type="entry name" value="Beta_helix"/>
    <property type="match status" value="1"/>
</dbReference>
<protein>
    <recommendedName>
        <fullName evidence="1">Right handed beta helix domain-containing protein</fullName>
    </recommendedName>
</protein>
<organism evidence="2">
    <name type="scientific">marine sediment metagenome</name>
    <dbReference type="NCBI Taxonomy" id="412755"/>
    <lineage>
        <taxon>unclassified sequences</taxon>
        <taxon>metagenomes</taxon>
        <taxon>ecological metagenomes</taxon>
    </lineage>
</organism>
<reference evidence="2" key="1">
    <citation type="journal article" date="2014" name="Front. Microbiol.">
        <title>High frequency of phylogenetically diverse reductive dehalogenase-homologous genes in deep subseafloor sedimentary metagenomes.</title>
        <authorList>
            <person name="Kawai M."/>
            <person name="Futagami T."/>
            <person name="Toyoda A."/>
            <person name="Takaki Y."/>
            <person name="Nishi S."/>
            <person name="Hori S."/>
            <person name="Arai W."/>
            <person name="Tsubouchi T."/>
            <person name="Morono Y."/>
            <person name="Uchiyama I."/>
            <person name="Ito T."/>
            <person name="Fujiyama A."/>
            <person name="Inagaki F."/>
            <person name="Takami H."/>
        </authorList>
    </citation>
    <scope>NUCLEOTIDE SEQUENCE</scope>
    <source>
        <strain evidence="2">Expedition CK06-06</strain>
    </source>
</reference>
<feature type="non-terminal residue" evidence="2">
    <location>
        <position position="304"/>
    </location>
</feature>
<feature type="domain" description="Right handed beta helix" evidence="1">
    <location>
        <begin position="180"/>
        <end position="302"/>
    </location>
</feature>
<dbReference type="SMART" id="SM00710">
    <property type="entry name" value="PbH1"/>
    <property type="match status" value="5"/>
</dbReference>
<accession>X1HKD4</accession>
<sequence length="304" mass="32521">MQKGQELTVGPAGADITGTDNQAIQVAVDALWARGGGVVRLLPGTYDMIDAVHLRTGINLVGSGPDTILRKCAGYSIPMSIDADYAQLKVSVADAGGFAPGMGIAILDKNHASGWAVTTASITEIDGSTLHIDNYLVHDYSADAQGMAFNTFSLVSGIDVVGCTVVDLTAEGNRTENDLLNGCRGGGIYFQRAKQCTVRNCIVRGFNGDGISFQTTQDITVEDCEMFENSNFGIHPGTGSARSIIRNCHIHHNDQIGFFLCWRVQEGEFTDNVIEDNGVFGISVGHKDTDNLFVGNTIRRNGRD</sequence>
<dbReference type="InterPro" id="IPR011050">
    <property type="entry name" value="Pectin_lyase_fold/virulence"/>
</dbReference>